<accession>A0A9W7F5Y4</accession>
<feature type="region of interest" description="Disordered" evidence="4">
    <location>
        <begin position="1329"/>
        <end position="1352"/>
    </location>
</feature>
<evidence type="ECO:0000256" key="1">
    <source>
        <dbReference type="ARBA" id="ARBA00022723"/>
    </source>
</evidence>
<feature type="region of interest" description="Disordered" evidence="4">
    <location>
        <begin position="428"/>
        <end position="482"/>
    </location>
</feature>
<protein>
    <recommendedName>
        <fullName evidence="5">EF-hand domain-containing protein</fullName>
    </recommendedName>
</protein>
<dbReference type="Proteomes" id="UP001165122">
    <property type="component" value="Unassembled WGS sequence"/>
</dbReference>
<feature type="compositionally biased region" description="Low complexity" evidence="4">
    <location>
        <begin position="584"/>
        <end position="596"/>
    </location>
</feature>
<dbReference type="PANTHER" id="PTHR34524:SF6">
    <property type="entry name" value="CALCYPHOSINE LIKE"/>
    <property type="match status" value="1"/>
</dbReference>
<dbReference type="SMART" id="SM00054">
    <property type="entry name" value="EFh"/>
    <property type="match status" value="3"/>
</dbReference>
<dbReference type="InterPro" id="IPR018247">
    <property type="entry name" value="EF_Hand_1_Ca_BS"/>
</dbReference>
<feature type="region of interest" description="Disordered" evidence="4">
    <location>
        <begin position="1222"/>
        <end position="1254"/>
    </location>
</feature>
<keyword evidence="1" id="KW-0479">Metal-binding</keyword>
<keyword evidence="2" id="KW-0677">Repeat</keyword>
<keyword evidence="7" id="KW-1185">Reference proteome</keyword>
<feature type="compositionally biased region" description="Basic and acidic residues" evidence="4">
    <location>
        <begin position="467"/>
        <end position="482"/>
    </location>
</feature>
<feature type="compositionally biased region" description="Basic and acidic residues" evidence="4">
    <location>
        <begin position="172"/>
        <end position="184"/>
    </location>
</feature>
<dbReference type="PANTHER" id="PTHR34524">
    <property type="entry name" value="CALCYPHOSIN"/>
    <property type="match status" value="1"/>
</dbReference>
<evidence type="ECO:0000259" key="5">
    <source>
        <dbReference type="PROSITE" id="PS50222"/>
    </source>
</evidence>
<feature type="region of interest" description="Disordered" evidence="4">
    <location>
        <begin position="150"/>
        <end position="188"/>
    </location>
</feature>
<dbReference type="PROSITE" id="PS50222">
    <property type="entry name" value="EF_HAND_2"/>
    <property type="match status" value="2"/>
</dbReference>
<dbReference type="PROSITE" id="PS00018">
    <property type="entry name" value="EF_HAND_1"/>
    <property type="match status" value="3"/>
</dbReference>
<dbReference type="Gene3D" id="1.10.238.10">
    <property type="entry name" value="EF-hand"/>
    <property type="match status" value="2"/>
</dbReference>
<feature type="region of interest" description="Disordered" evidence="4">
    <location>
        <begin position="584"/>
        <end position="607"/>
    </location>
</feature>
<dbReference type="OrthoDB" id="418595at2759"/>
<dbReference type="InterPro" id="IPR051581">
    <property type="entry name" value="Ca-bind"/>
</dbReference>
<reference evidence="7" key="1">
    <citation type="journal article" date="2023" name="Commun. Biol.">
        <title>Genome analysis of Parmales, the sister group of diatoms, reveals the evolutionary specialization of diatoms from phago-mixotrophs to photoautotrophs.</title>
        <authorList>
            <person name="Ban H."/>
            <person name="Sato S."/>
            <person name="Yoshikawa S."/>
            <person name="Yamada K."/>
            <person name="Nakamura Y."/>
            <person name="Ichinomiya M."/>
            <person name="Sato N."/>
            <person name="Blanc-Mathieu R."/>
            <person name="Endo H."/>
            <person name="Kuwata A."/>
            <person name="Ogata H."/>
        </authorList>
    </citation>
    <scope>NUCLEOTIDE SEQUENCE [LARGE SCALE GENOMIC DNA]</scope>
    <source>
        <strain evidence="7">NIES 3700</strain>
    </source>
</reference>
<dbReference type="InterPro" id="IPR011992">
    <property type="entry name" value="EF-hand-dom_pair"/>
</dbReference>
<evidence type="ECO:0000313" key="6">
    <source>
        <dbReference type="EMBL" id="GMI02573.1"/>
    </source>
</evidence>
<name>A0A9W7F5Y4_9STRA</name>
<feature type="compositionally biased region" description="Polar residues" evidence="4">
    <location>
        <begin position="151"/>
        <end position="164"/>
    </location>
</feature>
<comment type="caution">
    <text evidence="6">The sequence shown here is derived from an EMBL/GenBank/DDBJ whole genome shotgun (WGS) entry which is preliminary data.</text>
</comment>
<dbReference type="Pfam" id="PF13833">
    <property type="entry name" value="EF-hand_8"/>
    <property type="match status" value="1"/>
</dbReference>
<proteinExistence type="predicted"/>
<evidence type="ECO:0000313" key="7">
    <source>
        <dbReference type="Proteomes" id="UP001165122"/>
    </source>
</evidence>
<organism evidence="6 7">
    <name type="scientific">Triparma laevis f. longispina</name>
    <dbReference type="NCBI Taxonomy" id="1714387"/>
    <lineage>
        <taxon>Eukaryota</taxon>
        <taxon>Sar</taxon>
        <taxon>Stramenopiles</taxon>
        <taxon>Ochrophyta</taxon>
        <taxon>Bolidophyceae</taxon>
        <taxon>Parmales</taxon>
        <taxon>Triparmaceae</taxon>
        <taxon>Triparma</taxon>
    </lineage>
</organism>
<dbReference type="InterPro" id="IPR002048">
    <property type="entry name" value="EF_hand_dom"/>
</dbReference>
<dbReference type="CDD" id="cd00051">
    <property type="entry name" value="EFh"/>
    <property type="match status" value="1"/>
</dbReference>
<dbReference type="Pfam" id="PF13202">
    <property type="entry name" value="EF-hand_5"/>
    <property type="match status" value="1"/>
</dbReference>
<feature type="region of interest" description="Disordered" evidence="4">
    <location>
        <begin position="1"/>
        <end position="28"/>
    </location>
</feature>
<feature type="region of interest" description="Disordered" evidence="4">
    <location>
        <begin position="331"/>
        <end position="363"/>
    </location>
</feature>
<dbReference type="EMBL" id="BRXW01000045">
    <property type="protein sequence ID" value="GMI02573.1"/>
    <property type="molecule type" value="Genomic_DNA"/>
</dbReference>
<keyword evidence="3" id="KW-0106">Calcium</keyword>
<feature type="domain" description="EF-hand" evidence="5">
    <location>
        <begin position="788"/>
        <end position="823"/>
    </location>
</feature>
<evidence type="ECO:0000256" key="2">
    <source>
        <dbReference type="ARBA" id="ARBA00022737"/>
    </source>
</evidence>
<dbReference type="GO" id="GO:0005509">
    <property type="term" value="F:calcium ion binding"/>
    <property type="evidence" value="ECO:0007669"/>
    <property type="project" value="InterPro"/>
</dbReference>
<sequence length="1520" mass="166493">MSPQRSDHAPPSWLAPTPTCPANGSVSSKAESSWANMDCMFVVYSRRRSGEWRGEVMIAPLHHTNINLHTKAMPRARPNSIGLETDIYDGVETSLTDLHKVVSSYDSLPALMSKISKAKAEVNAKHNSSVHQQATSSSAQMGKRFSYSGRGAQTSHLVGSTHQGSAAAGGGKDNEHEGHFEPSRDLTNQVTSVVSQLDALKSKIAEERRLALEKKRTRRPVLPSRSVEHVTDKVNKYLKDKVRKEYASIDPKKGRNMTADEISTIFQPFDTNKDGRLSYPDFKTGLRGLHVGLTDEECESFAQWVDDNQDGIIDTDELKAKLRSKQRAWTGAEDFNEYPQEEKKEEPTEAPTPTAQSTGRTERLKSLQFGVTPTPDTPGTPTLALTASDLKSYENNTNLDESYDYVQGSRFSPPVKRFAGQDGTPLSVNIPDSAAQPSPKVRTSSVSFEEDSVLTPAGNQTEAPELTQEKERTESTGDWRPELDELLKDQGRWATHEAEDHHIDVPVEQLLKTRNKIERSNQEYGLFSPIHKTNTLTLHDNDGDVVRSRLGTYYQNTLLQKTDHVADILQEDKVAEADRVERIASQSRSSAAPSSPMHATREKFKTRGKKDHIGMLISSGPQPEFAATETERKLLLKERLKQRGEESMEIHLKEVGAGINPNRDPTLFVAERTNEFNKTYSSHLSGAAGIVNDDAGHHNRVIDVKIRSLTELQGRSDLSDDQKEALHEKLYDQLSNKKVAAVDHLSGSGAVVPPPPPTFKASTKIRDNRTKDLKKTERMILARLAGSGSVPALEQALKKADGSRSGVLNKEEFKRAMVRFGIELEPGQLDTVMSAMSLNENTVKADEVGKAALLDNYETLNHKYMQYDTFLDNLDSHQKELHFEKEMQSTAPLNSSKKFSATGQAQLHPGKHQGRRVCKKVLSKVARLQRGAIESVLSSFDSSKIGLVKPVELRAGLNALGVVCSDKEFRVLKEEVLGERNIEVVRGNDDVRFSLSDVMPAVEAFTSICETDDFEAIKGRNEALGSGNNFRSSTVVYPEMPQAKVLSREERKERVATAKIAKAIGENDAKVMQAFQKSGGATAPLELQKVLGEAGLQISTADADILSRNLIEHTSGSGLGGDKIGWGDFCRGLKIKSNIVGMRTDKRTGKMHAGVQRNMRASGGVLRSEEELSGGIFARSTHRGTVDTTIDNESDNHLNSMYHNEVFDARMRADSMVHLSTKKGGSHLGSQEHFFDSSKGGSMIGGNRKKSPTFGMNQARDHIGVGMKEIGNGDGRISPNLIGNRKGETEVGRRSKVGSVGNLLVENSIGGEAGGFKALRTSPDMHTAHGKPYTHGDTAVMSTPNKRRSANKQWSWAQNSVGSLISDAGGGTPSRISEEVMRSEEVMGVGELMSTPNPTGGSPPRGRTRSVTQQRNQKRRSHSVQALPTFGPCASPYATLDDLNGGVHSNKRELRPGADGSLVVQNYFQNASPRGETRAPFALEGDRMSVVKSGKKVTGAHKLYGIGAAQGFNIISNEVM</sequence>
<feature type="region of interest" description="Disordered" evidence="4">
    <location>
        <begin position="1270"/>
        <end position="1292"/>
    </location>
</feature>
<evidence type="ECO:0000256" key="4">
    <source>
        <dbReference type="SAM" id="MobiDB-lite"/>
    </source>
</evidence>
<gene>
    <name evidence="6" type="ORF">TrLO_g8543</name>
</gene>
<dbReference type="SUPFAM" id="SSF47473">
    <property type="entry name" value="EF-hand"/>
    <property type="match status" value="2"/>
</dbReference>
<feature type="region of interest" description="Disordered" evidence="4">
    <location>
        <begin position="1387"/>
        <end position="1430"/>
    </location>
</feature>
<evidence type="ECO:0000256" key="3">
    <source>
        <dbReference type="ARBA" id="ARBA00022837"/>
    </source>
</evidence>
<feature type="domain" description="EF-hand" evidence="5">
    <location>
        <begin position="257"/>
        <end position="292"/>
    </location>
</feature>